<evidence type="ECO:0000256" key="9">
    <source>
        <dbReference type="PROSITE-ProRule" id="PRU00723"/>
    </source>
</evidence>
<dbReference type="GeneID" id="9940515"/>
<keyword evidence="4 9" id="KW-0862">Zinc</keyword>
<evidence type="ECO:0000256" key="4">
    <source>
        <dbReference type="ARBA" id="ARBA00022833"/>
    </source>
</evidence>
<dbReference type="InterPro" id="IPR036855">
    <property type="entry name" value="Znf_CCCH_sf"/>
</dbReference>
<dbReference type="GO" id="GO:0031965">
    <property type="term" value="C:nuclear membrane"/>
    <property type="evidence" value="ECO:0007669"/>
    <property type="project" value="UniProtKB-SubCell"/>
</dbReference>
<evidence type="ECO:0000256" key="1">
    <source>
        <dbReference type="ARBA" id="ARBA00004335"/>
    </source>
</evidence>
<dbReference type="OrthoDB" id="20729at2759"/>
<dbReference type="Proteomes" id="UP000095285">
    <property type="component" value="Unassembled WGS sequence"/>
</dbReference>
<sequence length="206" mass="23822">MHRPIIRCKFFTRGNCRNGEACPFAHIVQPEIMDLQQSDIRNVDVQPERRRHPTGQTGLVNQGFNEHFQSSSQYFDKSRYKWVSPLLKGREEAKIKVIKDQNGTDKSICDKDLISKRKSSEGASGAELFPANKNSEIIFNKTKSECLDCVYLGKSEFTYGGCNNLMQQFYSKMEDLTVEQIKQFDRDEFEYGKVPTIPPPKEFCFR</sequence>
<evidence type="ECO:0000313" key="12">
    <source>
        <dbReference type="Proteomes" id="UP000095285"/>
    </source>
</evidence>
<protein>
    <recommendedName>
        <fullName evidence="7">Nucleoporin NUP42</fullName>
    </recommendedName>
    <alternativeName>
        <fullName evidence="8">Nucleoporin-like protein 2</fullName>
    </alternativeName>
</protein>
<feature type="domain" description="C3H1-type" evidence="10">
    <location>
        <begin position="3"/>
        <end position="29"/>
    </location>
</feature>
<keyword evidence="3 9" id="KW-0863">Zinc-finger</keyword>
<dbReference type="OMA" id="ACPFAHI"/>
<evidence type="ECO:0000259" key="10">
    <source>
        <dbReference type="PROSITE" id="PS50103"/>
    </source>
</evidence>
<dbReference type="InterPro" id="IPR051767">
    <property type="entry name" value="Nucleoporin_NUP42"/>
</dbReference>
<proteinExistence type="predicted"/>
<dbReference type="Gene3D" id="4.10.1000.10">
    <property type="entry name" value="Zinc finger, CCCH-type"/>
    <property type="match status" value="1"/>
</dbReference>
<dbReference type="Pfam" id="PF18345">
    <property type="entry name" value="zf_CCCH_4"/>
    <property type="match status" value="1"/>
</dbReference>
<keyword evidence="5" id="KW-0539">Nucleus</keyword>
<dbReference type="SMART" id="SM00356">
    <property type="entry name" value="ZnF_C3H1"/>
    <property type="match status" value="1"/>
</dbReference>
<dbReference type="PANTHER" id="PTHR46527:SF1">
    <property type="entry name" value="NUCLEOPORIN NUP42"/>
    <property type="match status" value="1"/>
</dbReference>
<evidence type="ECO:0000313" key="13">
    <source>
        <dbReference type="WBParaSite" id="EN70_9415"/>
    </source>
</evidence>
<evidence type="ECO:0000256" key="3">
    <source>
        <dbReference type="ARBA" id="ARBA00022771"/>
    </source>
</evidence>
<comment type="function">
    <text evidence="6">Required for the export of mRNAs containing poly(A) tails from the nucleus into the cytoplasm.</text>
</comment>
<evidence type="ECO:0000256" key="6">
    <source>
        <dbReference type="ARBA" id="ARBA00037262"/>
    </source>
</evidence>
<dbReference type="CTD" id="9940515"/>
<evidence type="ECO:0000256" key="8">
    <source>
        <dbReference type="ARBA" id="ARBA00042384"/>
    </source>
</evidence>
<evidence type="ECO:0000256" key="2">
    <source>
        <dbReference type="ARBA" id="ARBA00022723"/>
    </source>
</evidence>
<organism evidence="12 13">
    <name type="scientific">Loa loa</name>
    <name type="common">Eye worm</name>
    <name type="synonym">Filaria loa</name>
    <dbReference type="NCBI Taxonomy" id="7209"/>
    <lineage>
        <taxon>Eukaryota</taxon>
        <taxon>Metazoa</taxon>
        <taxon>Ecdysozoa</taxon>
        <taxon>Nematoda</taxon>
        <taxon>Chromadorea</taxon>
        <taxon>Rhabditida</taxon>
        <taxon>Spirurina</taxon>
        <taxon>Spiruromorpha</taxon>
        <taxon>Filarioidea</taxon>
        <taxon>Onchocercidae</taxon>
        <taxon>Loa</taxon>
    </lineage>
</organism>
<dbReference type="AlphaFoldDB" id="A0A1I7W453"/>
<dbReference type="PANTHER" id="PTHR46527">
    <property type="entry name" value="NUCLEOPORIN-LIKE PROTEIN 2"/>
    <property type="match status" value="1"/>
</dbReference>
<evidence type="ECO:0000256" key="7">
    <source>
        <dbReference type="ARBA" id="ARBA00039886"/>
    </source>
</evidence>
<evidence type="ECO:0000256" key="5">
    <source>
        <dbReference type="ARBA" id="ARBA00023242"/>
    </source>
</evidence>
<dbReference type="WBParaSite" id="EN70_9415">
    <property type="protein sequence ID" value="EN70_9415"/>
    <property type="gene ID" value="EN70_9415"/>
</dbReference>
<reference evidence="11 12" key="1">
    <citation type="submission" date="2012-04" db="EMBL/GenBank/DDBJ databases">
        <title>The Genome Sequence of Loa loa.</title>
        <authorList>
            <consortium name="The Broad Institute Genome Sequencing Platform"/>
            <consortium name="Broad Institute Genome Sequencing Center for Infectious Disease"/>
            <person name="Nutman T.B."/>
            <person name="Fink D.L."/>
            <person name="Russ C."/>
            <person name="Young S."/>
            <person name="Zeng Q."/>
            <person name="Gargeya S."/>
            <person name="Alvarado L."/>
            <person name="Berlin A."/>
            <person name="Chapman S.B."/>
            <person name="Chen Z."/>
            <person name="Freedman E."/>
            <person name="Gellesch M."/>
            <person name="Goldberg J."/>
            <person name="Griggs A."/>
            <person name="Gujja S."/>
            <person name="Heilman E.R."/>
            <person name="Heiman D."/>
            <person name="Howarth C."/>
            <person name="Mehta T."/>
            <person name="Neiman D."/>
            <person name="Pearson M."/>
            <person name="Roberts A."/>
            <person name="Saif S."/>
            <person name="Shea T."/>
            <person name="Shenoy N."/>
            <person name="Sisk P."/>
            <person name="Stolte C."/>
            <person name="Sykes S."/>
            <person name="White J."/>
            <person name="Yandava C."/>
            <person name="Haas B."/>
            <person name="Henn M.R."/>
            <person name="Nusbaum C."/>
            <person name="Birren B."/>
        </authorList>
    </citation>
    <scope>NUCLEOTIDE SEQUENCE [LARGE SCALE GENOMIC DNA]</scope>
</reference>
<accession>A0A1I7W453</accession>
<dbReference type="PROSITE" id="PS50103">
    <property type="entry name" value="ZF_C3H1"/>
    <property type="match status" value="1"/>
</dbReference>
<accession>A0A1S0U542</accession>
<gene>
    <name evidence="11 13" type="ORF">LOAG_03128</name>
</gene>
<keyword evidence="2 9" id="KW-0479">Metal-binding</keyword>
<dbReference type="GO" id="GO:0008270">
    <property type="term" value="F:zinc ion binding"/>
    <property type="evidence" value="ECO:0007669"/>
    <property type="project" value="UniProtKB-KW"/>
</dbReference>
<dbReference type="KEGG" id="loa:LOAG_03128"/>
<dbReference type="SUPFAM" id="SSF90229">
    <property type="entry name" value="CCCH zinc finger"/>
    <property type="match status" value="1"/>
</dbReference>
<evidence type="ECO:0000313" key="11">
    <source>
        <dbReference type="EMBL" id="EFO25358.1"/>
    </source>
</evidence>
<reference evidence="13" key="2">
    <citation type="submission" date="2016-11" db="UniProtKB">
        <authorList>
            <consortium name="WormBaseParasite"/>
        </authorList>
    </citation>
    <scope>IDENTIFICATION</scope>
</reference>
<dbReference type="InterPro" id="IPR000571">
    <property type="entry name" value="Znf_CCCH"/>
</dbReference>
<comment type="subcellular location">
    <subcellularLocation>
        <location evidence="1">Nucleus membrane</location>
        <topology evidence="1">Peripheral membrane protein</topology>
        <orientation evidence="1">Cytoplasmic side</orientation>
    </subcellularLocation>
</comment>
<dbReference type="EMBL" id="JH712277">
    <property type="protein sequence ID" value="EFO25358.1"/>
    <property type="molecule type" value="Genomic_DNA"/>
</dbReference>
<dbReference type="RefSeq" id="XP_003138713.1">
    <property type="nucleotide sequence ID" value="XM_003138665.2"/>
</dbReference>
<dbReference type="InParanoid" id="A0A1I7W453"/>
<feature type="zinc finger region" description="C3H1-type" evidence="9">
    <location>
        <begin position="3"/>
        <end position="29"/>
    </location>
</feature>
<keyword evidence="12" id="KW-1185">Reference proteome</keyword>
<name>A0A1I7W453_LOALO</name>